<dbReference type="Gene3D" id="3.30.930.10">
    <property type="entry name" value="Bira Bifunctional Protein, Domain 2"/>
    <property type="match status" value="1"/>
</dbReference>
<dbReference type="GO" id="GO:0004077">
    <property type="term" value="F:biotin--[biotin carboxyl-carrier protein] ligase activity"/>
    <property type="evidence" value="ECO:0007669"/>
    <property type="project" value="InterPro"/>
</dbReference>
<gene>
    <name evidence="3" type="ordered locus">Ilyop_0222</name>
</gene>
<reference evidence="3 4" key="1">
    <citation type="journal article" date="2010" name="Stand. Genomic Sci.">
        <title>Complete genome sequence of Ilyobacter polytropus type strain (CuHbu1).</title>
        <authorList>
            <person name="Sikorski J."/>
            <person name="Chertkov O."/>
            <person name="Lapidus A."/>
            <person name="Nolan M."/>
            <person name="Lucas S."/>
            <person name="Del Rio T.G."/>
            <person name="Tice H."/>
            <person name="Cheng J.F."/>
            <person name="Tapia R."/>
            <person name="Han C."/>
            <person name="Goodwin L."/>
            <person name="Pitluck S."/>
            <person name="Liolios K."/>
            <person name="Ivanova N."/>
            <person name="Mavromatis K."/>
            <person name="Mikhailova N."/>
            <person name="Pati A."/>
            <person name="Chen A."/>
            <person name="Palaniappan K."/>
            <person name="Land M."/>
            <person name="Hauser L."/>
            <person name="Chang Y.J."/>
            <person name="Jeffries C.D."/>
            <person name="Brambilla E."/>
            <person name="Yasawong M."/>
            <person name="Rohde M."/>
            <person name="Pukall R."/>
            <person name="Spring S."/>
            <person name="Goker M."/>
            <person name="Woyke T."/>
            <person name="Bristow J."/>
            <person name="Eisen J.A."/>
            <person name="Markowitz V."/>
            <person name="Hugenholtz P."/>
            <person name="Kyrpides N.C."/>
            <person name="Klenk H.P."/>
        </authorList>
    </citation>
    <scope>NUCLEOTIDE SEQUENCE [LARGE SCALE GENOMIC DNA]</scope>
    <source>
        <strain evidence="4">ATCC 51220 / DSM 2926 / LMG 16218 / CuHBu1</strain>
    </source>
</reference>
<dbReference type="HOGENOM" id="CLU_051096_3_2_0"/>
<sequence>MRVFRFGEIDSTNSFLKRENKLENYDLAMAKNQTEGRGRRGNSWVSKEGAALFSFVLKENSKLPMEEYRKLPLVVGVAVLRALKKFQSLDYKFKWTNDIYVNEKKISGILVEKINENFIIGIGINVNNEDFGDLKNSATSLKIESNKEFNIEELILTVVEEFKNCFEEFLNGGWELILKEINEKNYLLDKPVTIKIIDKITRGIGGKVLDDGTLEVDVEGIKKSFDIGEVHISFKDKAVK</sequence>
<dbReference type="SUPFAM" id="SSF55681">
    <property type="entry name" value="Class II aaRS and biotin synthetases"/>
    <property type="match status" value="1"/>
</dbReference>
<dbReference type="eggNOG" id="COG0340">
    <property type="taxonomic scope" value="Bacteria"/>
</dbReference>
<evidence type="ECO:0000313" key="3">
    <source>
        <dbReference type="EMBL" id="ADO82011.1"/>
    </source>
</evidence>
<keyword evidence="1 3" id="KW-0436">Ligase</keyword>
<dbReference type="Proteomes" id="UP000006875">
    <property type="component" value="Chromosome"/>
</dbReference>
<keyword evidence="4" id="KW-1185">Reference proteome</keyword>
<proteinExistence type="predicted"/>
<evidence type="ECO:0000256" key="1">
    <source>
        <dbReference type="ARBA" id="ARBA00022598"/>
    </source>
</evidence>
<accession>E3H939</accession>
<evidence type="ECO:0000259" key="2">
    <source>
        <dbReference type="PROSITE" id="PS51733"/>
    </source>
</evidence>
<evidence type="ECO:0000313" key="4">
    <source>
        <dbReference type="Proteomes" id="UP000006875"/>
    </source>
</evidence>
<organism evidence="3 4">
    <name type="scientific">Ilyobacter polytropus (strain ATCC 51220 / DSM 2926 / LMG 16218 / CuHBu1)</name>
    <dbReference type="NCBI Taxonomy" id="572544"/>
    <lineage>
        <taxon>Bacteria</taxon>
        <taxon>Fusobacteriati</taxon>
        <taxon>Fusobacteriota</taxon>
        <taxon>Fusobacteriia</taxon>
        <taxon>Fusobacteriales</taxon>
        <taxon>Fusobacteriaceae</taxon>
        <taxon>Ilyobacter</taxon>
    </lineage>
</organism>
<dbReference type="PANTHER" id="PTHR12835">
    <property type="entry name" value="BIOTIN PROTEIN LIGASE"/>
    <property type="match status" value="1"/>
</dbReference>
<protein>
    <submittedName>
        <fullName evidence="3">Biotin/acetyl-CoA-carboxylase ligase</fullName>
    </submittedName>
</protein>
<dbReference type="RefSeq" id="WP_013386682.1">
    <property type="nucleotide sequence ID" value="NC_014632.1"/>
</dbReference>
<dbReference type="PROSITE" id="PS51733">
    <property type="entry name" value="BPL_LPL_CATALYTIC"/>
    <property type="match status" value="1"/>
</dbReference>
<dbReference type="InterPro" id="IPR045864">
    <property type="entry name" value="aa-tRNA-synth_II/BPL/LPL"/>
</dbReference>
<dbReference type="STRING" id="572544.Ilyop_0222"/>
<dbReference type="Pfam" id="PF03099">
    <property type="entry name" value="BPL_LplA_LipB"/>
    <property type="match status" value="1"/>
</dbReference>
<feature type="domain" description="BPL/LPL catalytic" evidence="2">
    <location>
        <begin position="1"/>
        <end position="170"/>
    </location>
</feature>
<dbReference type="KEGG" id="ipo:Ilyop_0222"/>
<dbReference type="NCBIfam" id="TIGR00121">
    <property type="entry name" value="birA_ligase"/>
    <property type="match status" value="1"/>
</dbReference>
<dbReference type="InterPro" id="IPR004143">
    <property type="entry name" value="BPL_LPL_catalytic"/>
</dbReference>
<name>E3H939_ILYPC</name>
<dbReference type="AlphaFoldDB" id="E3H939"/>
<dbReference type="OrthoDB" id="9807064at2"/>
<dbReference type="GO" id="GO:0005737">
    <property type="term" value="C:cytoplasm"/>
    <property type="evidence" value="ECO:0007669"/>
    <property type="project" value="TreeGrafter"/>
</dbReference>
<dbReference type="PANTHER" id="PTHR12835:SF5">
    <property type="entry name" value="BIOTIN--PROTEIN LIGASE"/>
    <property type="match status" value="1"/>
</dbReference>
<dbReference type="CDD" id="cd16442">
    <property type="entry name" value="BPL"/>
    <property type="match status" value="1"/>
</dbReference>
<dbReference type="InterPro" id="IPR004408">
    <property type="entry name" value="Biotin_CoA_COase_ligase"/>
</dbReference>
<dbReference type="EMBL" id="CP002281">
    <property type="protein sequence ID" value="ADO82011.1"/>
    <property type="molecule type" value="Genomic_DNA"/>
</dbReference>